<dbReference type="EC" id="2.5.1.19" evidence="7"/>
<dbReference type="PIRSF" id="PIRSF000505">
    <property type="entry name" value="EPSPS"/>
    <property type="match status" value="1"/>
</dbReference>
<feature type="binding site" evidence="7">
    <location>
        <position position="186"/>
    </location>
    <ligand>
        <name>3-phosphoshikimate</name>
        <dbReference type="ChEBI" id="CHEBI:145989"/>
    </ligand>
</feature>
<feature type="binding site" evidence="7">
    <location>
        <position position="360"/>
    </location>
    <ligand>
        <name>phosphoenolpyruvate</name>
        <dbReference type="ChEBI" id="CHEBI:58702"/>
    </ligand>
</feature>
<evidence type="ECO:0000256" key="1">
    <source>
        <dbReference type="ARBA" id="ARBA00004811"/>
    </source>
</evidence>
<feature type="binding site" evidence="7">
    <location>
        <position position="109"/>
    </location>
    <ligand>
        <name>phosphoenolpyruvate</name>
        <dbReference type="ChEBI" id="CHEBI:58702"/>
    </ligand>
</feature>
<dbReference type="Gene3D" id="3.65.10.10">
    <property type="entry name" value="Enolpyruvate transferase domain"/>
    <property type="match status" value="2"/>
</dbReference>
<dbReference type="InterPro" id="IPR036968">
    <property type="entry name" value="Enolpyruvate_Tfrase_sf"/>
</dbReference>
<dbReference type="InterPro" id="IPR006264">
    <property type="entry name" value="EPSP_synthase"/>
</dbReference>
<evidence type="ECO:0000256" key="3">
    <source>
        <dbReference type="ARBA" id="ARBA00022605"/>
    </source>
</evidence>
<feature type="binding site" evidence="7">
    <location>
        <position position="185"/>
    </location>
    <ligand>
        <name>3-phosphoshikimate</name>
        <dbReference type="ChEBI" id="CHEBI:145989"/>
    </ligand>
</feature>
<comment type="function">
    <text evidence="7">Catalyzes the transfer of the enolpyruvyl moiety of phosphoenolpyruvate (PEP) to the 5-hydroxyl of shikimate-3-phosphate (S3P) to produce enolpyruvyl shikimate-3-phosphate and inorganic phosphate.</text>
</comment>
<dbReference type="KEGG" id="cthu:HUR95_10035"/>
<feature type="binding site" evidence="7">
    <location>
        <position position="184"/>
    </location>
    <ligand>
        <name>3-phosphoshikimate</name>
        <dbReference type="ChEBI" id="CHEBI:145989"/>
    </ligand>
</feature>
<comment type="similarity">
    <text evidence="2 7">Belongs to the EPSP synthase family.</text>
</comment>
<keyword evidence="5 7" id="KW-0057">Aromatic amino acid biosynthesis</keyword>
<evidence type="ECO:0000256" key="5">
    <source>
        <dbReference type="ARBA" id="ARBA00023141"/>
    </source>
</evidence>
<dbReference type="Proteomes" id="UP000825179">
    <property type="component" value="Chromosome"/>
</dbReference>
<accession>A0A8X8L9L8</accession>
<dbReference type="GO" id="GO:0009423">
    <property type="term" value="P:chorismate biosynthetic process"/>
    <property type="evidence" value="ECO:0007669"/>
    <property type="project" value="UniProtKB-UniRule"/>
</dbReference>
<feature type="binding site" evidence="7">
    <location>
        <position position="38"/>
    </location>
    <ligand>
        <name>3-phosphoshikimate</name>
        <dbReference type="ChEBI" id="CHEBI:145989"/>
    </ligand>
</feature>
<dbReference type="EMBL" id="CP082237">
    <property type="protein sequence ID" value="QZT32724.1"/>
    <property type="molecule type" value="Genomic_DNA"/>
</dbReference>
<dbReference type="PANTHER" id="PTHR21090">
    <property type="entry name" value="AROM/DEHYDROQUINATE SYNTHASE"/>
    <property type="match status" value="1"/>
</dbReference>
<feature type="binding site" evidence="7">
    <location>
        <position position="186"/>
    </location>
    <ligand>
        <name>phosphoenolpyruvate</name>
        <dbReference type="ChEBI" id="CHEBI:58702"/>
    </ligand>
</feature>
<feature type="binding site" evidence="7">
    <location>
        <position position="38"/>
    </location>
    <ligand>
        <name>phosphoenolpyruvate</name>
        <dbReference type="ChEBI" id="CHEBI:58702"/>
    </ligand>
</feature>
<reference evidence="9 10" key="1">
    <citation type="journal article" date="2020" name="Extremophiles">
        <title>Genomic analysis of Caldalkalibacillus thermarum TA2.A1 reveals aerobic alkaliphilic metabolism and evolutionary hallmarks linking alkaliphilic bacteria and plant life.</title>
        <authorList>
            <person name="de Jong S.I."/>
            <person name="van den Broek M.A."/>
            <person name="Merkel A.Y."/>
            <person name="de la Torre Cortes P."/>
            <person name="Kalamorz F."/>
            <person name="Cook G.M."/>
            <person name="van Loosdrecht M.C.M."/>
            <person name="McMillan D.G.G."/>
        </authorList>
    </citation>
    <scope>NUCLEOTIDE SEQUENCE [LARGE SCALE GENOMIC DNA]</scope>
    <source>
        <strain evidence="9 10">TA2.A1</strain>
    </source>
</reference>
<comment type="subcellular location">
    <subcellularLocation>
        <location evidence="7">Cytoplasm</location>
    </subcellularLocation>
</comment>
<dbReference type="PROSITE" id="PS00885">
    <property type="entry name" value="EPSP_SYNTHASE_2"/>
    <property type="match status" value="1"/>
</dbReference>
<dbReference type="GO" id="GO:0009073">
    <property type="term" value="P:aromatic amino acid family biosynthetic process"/>
    <property type="evidence" value="ECO:0007669"/>
    <property type="project" value="UniProtKB-KW"/>
</dbReference>
<comment type="subunit">
    <text evidence="7">Monomer.</text>
</comment>
<feature type="binding site" evidence="7">
    <location>
        <position position="426"/>
    </location>
    <ligand>
        <name>phosphoenolpyruvate</name>
        <dbReference type="ChEBI" id="CHEBI:58702"/>
    </ligand>
</feature>
<evidence type="ECO:0000313" key="10">
    <source>
        <dbReference type="Proteomes" id="UP000825179"/>
    </source>
</evidence>
<sequence>MQQESSRSPWSQVTHYRLAEIKPVVEPISARLRVPGSKSFTNRALTIAALAKGQSRLSGILKSDDSYWCIDALRRLGVTVSVDGDQVRVQGVEGEWPQKKARLFIGAAGTIARFLPGALAAGKGGHYEVDGVEQLRKRPLRPLIDALRHLGANIETYGEAGGLPLKVEGTGLKGGKVRIEGHVSSQFLSGLLLASPLAADPVHIEVEKGLVQPAYVGITVQLMRQFGAVVEHDHDFRSFVVQPGGYTGRETVLEADASTACYFLAAAALTQGTVRITNVGYQSLQPDAKFIDVLERMGCQCEKTETYLQVKGPARLKGGFTVDMKPMSDQAITIAALAPFADAPVTVTNVAHIRHHESDRIDVICTALRKIGIKVEEREDGFTVYPGQPTGATLDPHDDHRQAMTFTLLGLKVPGIIIENPGCVSKTCPMFYSEMKKIGVPIKFIA</sequence>
<dbReference type="NCBIfam" id="TIGR01356">
    <property type="entry name" value="aroA"/>
    <property type="match status" value="1"/>
</dbReference>
<evidence type="ECO:0000313" key="9">
    <source>
        <dbReference type="EMBL" id="QZT32724.1"/>
    </source>
</evidence>
<evidence type="ECO:0000259" key="8">
    <source>
        <dbReference type="Pfam" id="PF00275"/>
    </source>
</evidence>
<feature type="binding site" evidence="7">
    <location>
        <position position="43"/>
    </location>
    <ligand>
        <name>3-phosphoshikimate</name>
        <dbReference type="ChEBI" id="CHEBI:145989"/>
    </ligand>
</feature>
<evidence type="ECO:0000256" key="6">
    <source>
        <dbReference type="ARBA" id="ARBA00044633"/>
    </source>
</evidence>
<feature type="binding site" evidence="7">
    <location>
        <position position="138"/>
    </location>
    <ligand>
        <name>phosphoenolpyruvate</name>
        <dbReference type="ChEBI" id="CHEBI:58702"/>
    </ligand>
</feature>
<comment type="catalytic activity">
    <reaction evidence="6">
        <text>3-phosphoshikimate + phosphoenolpyruvate = 5-O-(1-carboxyvinyl)-3-phosphoshikimate + phosphate</text>
        <dbReference type="Rhea" id="RHEA:21256"/>
        <dbReference type="ChEBI" id="CHEBI:43474"/>
        <dbReference type="ChEBI" id="CHEBI:57701"/>
        <dbReference type="ChEBI" id="CHEBI:58702"/>
        <dbReference type="ChEBI" id="CHEBI:145989"/>
        <dbReference type="EC" id="2.5.1.19"/>
    </reaction>
    <physiologicalReaction direction="left-to-right" evidence="6">
        <dbReference type="Rhea" id="RHEA:21257"/>
    </physiologicalReaction>
</comment>
<evidence type="ECO:0000256" key="2">
    <source>
        <dbReference type="ARBA" id="ARBA00009948"/>
    </source>
</evidence>
<proteinExistence type="inferred from homology"/>
<dbReference type="CDD" id="cd01556">
    <property type="entry name" value="EPSP_synthase"/>
    <property type="match status" value="1"/>
</dbReference>
<keyword evidence="10" id="KW-1185">Reference proteome</keyword>
<keyword evidence="4 7" id="KW-0808">Transferase</keyword>
<dbReference type="InterPro" id="IPR001986">
    <property type="entry name" value="Enolpyruvate_Tfrase_dom"/>
</dbReference>
<dbReference type="PANTHER" id="PTHR21090:SF5">
    <property type="entry name" value="PENTAFUNCTIONAL AROM POLYPEPTIDE"/>
    <property type="match status" value="1"/>
</dbReference>
<keyword evidence="3 7" id="KW-0028">Amino-acid biosynthesis</keyword>
<protein>
    <recommendedName>
        <fullName evidence="7">3-phosphoshikimate 1-carboxyvinyltransferase</fullName>
        <ecNumber evidence="7">2.5.1.19</ecNumber>
    </recommendedName>
    <alternativeName>
        <fullName evidence="7">5-enolpyruvylshikimate-3-phosphate synthase</fullName>
        <shortName evidence="7">EPSP synthase</shortName>
        <shortName evidence="7">EPSPS</shortName>
    </alternativeName>
</protein>
<feature type="binding site" evidence="7">
    <location>
        <position position="356"/>
    </location>
    <ligand>
        <name>3-phosphoshikimate</name>
        <dbReference type="ChEBI" id="CHEBI:145989"/>
    </ligand>
</feature>
<dbReference type="SUPFAM" id="SSF55205">
    <property type="entry name" value="EPT/RTPC-like"/>
    <property type="match status" value="1"/>
</dbReference>
<dbReference type="Pfam" id="PF00275">
    <property type="entry name" value="EPSP_synthase"/>
    <property type="match status" value="1"/>
</dbReference>
<feature type="binding site" evidence="7">
    <location>
        <position position="329"/>
    </location>
    <ligand>
        <name>3-phosphoshikimate</name>
        <dbReference type="ChEBI" id="CHEBI:145989"/>
    </ligand>
</feature>
<evidence type="ECO:0000256" key="4">
    <source>
        <dbReference type="ARBA" id="ARBA00022679"/>
    </source>
</evidence>
<evidence type="ECO:0000256" key="7">
    <source>
        <dbReference type="HAMAP-Rule" id="MF_00210"/>
    </source>
</evidence>
<dbReference type="GO" id="GO:0005737">
    <property type="term" value="C:cytoplasm"/>
    <property type="evidence" value="ECO:0007669"/>
    <property type="project" value="UniProtKB-SubCell"/>
</dbReference>
<dbReference type="HAMAP" id="MF_00210">
    <property type="entry name" value="EPSP_synth"/>
    <property type="match status" value="1"/>
</dbReference>
<gene>
    <name evidence="7 9" type="primary">aroA</name>
    <name evidence="9" type="ORF">HUR95_10035</name>
</gene>
<dbReference type="InterPro" id="IPR013792">
    <property type="entry name" value="RNA3'P_cycl/enolpyr_Trfase_a/b"/>
</dbReference>
<dbReference type="GO" id="GO:0008652">
    <property type="term" value="P:amino acid biosynthetic process"/>
    <property type="evidence" value="ECO:0007669"/>
    <property type="project" value="UniProtKB-KW"/>
</dbReference>
<dbReference type="AlphaFoldDB" id="A0A8X8L9L8"/>
<feature type="binding site" evidence="7">
    <location>
        <position position="401"/>
    </location>
    <ligand>
        <name>phosphoenolpyruvate</name>
        <dbReference type="ChEBI" id="CHEBI:58702"/>
    </ligand>
</feature>
<dbReference type="InterPro" id="IPR023193">
    <property type="entry name" value="EPSP_synthase_CS"/>
</dbReference>
<feature type="binding site" evidence="7">
    <location>
        <position position="39"/>
    </location>
    <ligand>
        <name>3-phosphoshikimate</name>
        <dbReference type="ChEBI" id="CHEBI:145989"/>
    </ligand>
</feature>
<feature type="domain" description="Enolpyruvate transferase" evidence="8">
    <location>
        <begin position="26"/>
        <end position="434"/>
    </location>
</feature>
<name>A0A8X8L9L8_CALTT</name>
<comment type="pathway">
    <text evidence="1 7">Metabolic intermediate biosynthesis; chorismate biosynthesis; chorismate from D-erythrose 4-phosphate and phosphoenolpyruvate: step 6/7.</text>
</comment>
<dbReference type="GO" id="GO:0003866">
    <property type="term" value="F:3-phosphoshikimate 1-carboxyvinyltransferase activity"/>
    <property type="evidence" value="ECO:0007669"/>
    <property type="project" value="UniProtKB-UniRule"/>
</dbReference>
<keyword evidence="7" id="KW-0963">Cytoplasm</keyword>
<comment type="caution">
    <text evidence="7">Lacks conserved residue(s) required for the propagation of feature annotation.</text>
</comment>
<feature type="active site" description="Proton acceptor" evidence="7">
    <location>
        <position position="329"/>
    </location>
</feature>
<dbReference type="RefSeq" id="WP_222822536.1">
    <property type="nucleotide sequence ID" value="NZ_CP082237.1"/>
</dbReference>
<organism evidence="9 10">
    <name type="scientific">Caldalkalibacillus thermarum (strain TA2.A1)</name>
    <dbReference type="NCBI Taxonomy" id="986075"/>
    <lineage>
        <taxon>Bacteria</taxon>
        <taxon>Bacillati</taxon>
        <taxon>Bacillota</taxon>
        <taxon>Bacilli</taxon>
        <taxon>Bacillales</taxon>
        <taxon>Bacillaceae</taxon>
        <taxon>Caldalkalibacillus</taxon>
    </lineage>
</organism>